<proteinExistence type="predicted"/>
<sequence>MEKVRINCDIELAYIREGQGFPIILIHGLDGNLASLCNLKDELKNDFDVIIYDVRGHGKSSKPNAFRLKDHVEDLYILMHKLNVKKAHLIGHDMGGLIAKHFSDEYASMVESLTLVACNLVDSVFELNKLMIEHEDEIEGFDKSESLLLLLPYIYKDKEKAKKWFQSQLIYNRQSAEDSAVATRALMQFPVFNKDTIIEETDIPTLIVNGKYDPFVTEEMLNKYKQVFKKLTLVEFNQSGHAPHIEEPKHFLEAFLNFIKPSVYQE</sequence>
<reference evidence="2 7" key="4">
    <citation type="submission" date="2021-03" db="EMBL/GenBank/DDBJ databases">
        <title>Staphylococci and Mammaliicocci in bats.</title>
        <authorList>
            <person name="Fountain K."/>
        </authorList>
    </citation>
    <scope>NUCLEOTIDE SEQUENCE [LARGE SCALE GENOMIC DNA]</scope>
    <source>
        <strain evidence="2 7">18_1_E_SW</strain>
    </source>
</reference>
<dbReference type="PRINTS" id="PR00111">
    <property type="entry name" value="ABHYDROLASE"/>
</dbReference>
<feature type="domain" description="AB hydrolase-1" evidence="1">
    <location>
        <begin position="22"/>
        <end position="248"/>
    </location>
</feature>
<organism evidence="3 5">
    <name type="scientific">Staphylococcus nepalensis</name>
    <dbReference type="NCBI Taxonomy" id="214473"/>
    <lineage>
        <taxon>Bacteria</taxon>
        <taxon>Bacillati</taxon>
        <taxon>Bacillota</taxon>
        <taxon>Bacilli</taxon>
        <taxon>Bacillales</taxon>
        <taxon>Staphylococcaceae</taxon>
        <taxon>Staphylococcus</taxon>
    </lineage>
</organism>
<dbReference type="Gene3D" id="3.40.50.1820">
    <property type="entry name" value="alpha/beta hydrolase"/>
    <property type="match status" value="1"/>
</dbReference>
<gene>
    <name evidence="4" type="primary">pip</name>
    <name evidence="3" type="ORF">BUZ61_06435</name>
    <name evidence="2" type="ORF">J3T88_04815</name>
    <name evidence="4" type="ORF">NCTC13834_02335</name>
</gene>
<dbReference type="Proteomes" id="UP000254412">
    <property type="component" value="Unassembled WGS sequence"/>
</dbReference>
<dbReference type="InterPro" id="IPR000073">
    <property type="entry name" value="AB_hydrolase_1"/>
</dbReference>
<keyword evidence="7" id="KW-1185">Reference proteome</keyword>
<keyword evidence="4" id="KW-0645">Protease</keyword>
<dbReference type="AlphaFoldDB" id="A0A2T4SAW8"/>
<name>A0A2T4SAW8_9STAP</name>
<dbReference type="EC" id="3.4.11.5" evidence="4"/>
<evidence type="ECO:0000313" key="6">
    <source>
        <dbReference type="Proteomes" id="UP000254412"/>
    </source>
</evidence>
<dbReference type="SUPFAM" id="SSF53474">
    <property type="entry name" value="alpha/beta-Hydrolases"/>
    <property type="match status" value="1"/>
</dbReference>
<protein>
    <submittedName>
        <fullName evidence="3">Alpha/beta hydrolase</fullName>
    </submittedName>
    <submittedName>
        <fullName evidence="4">Lipase</fullName>
        <ecNumber evidence="4">3.4.11.5</ecNumber>
    </submittedName>
</protein>
<dbReference type="OrthoDB" id="9805423at2"/>
<keyword evidence="4" id="KW-0031">Aminopeptidase</keyword>
<evidence type="ECO:0000313" key="5">
    <source>
        <dbReference type="Proteomes" id="UP000240400"/>
    </source>
</evidence>
<reference evidence="3" key="2">
    <citation type="submission" date="2018-03" db="EMBL/GenBank/DDBJ databases">
        <authorList>
            <person name="Keele B.F."/>
        </authorList>
    </citation>
    <scope>NUCLEOTIDE SEQUENCE</scope>
    <source>
        <strain evidence="3">SNUC 4337</strain>
    </source>
</reference>
<dbReference type="PANTHER" id="PTHR43798:SF28">
    <property type="entry name" value="AB HYDROLASE-1 DOMAIN-CONTAINING PROTEIN"/>
    <property type="match status" value="1"/>
</dbReference>
<evidence type="ECO:0000313" key="7">
    <source>
        <dbReference type="Proteomes" id="UP000664081"/>
    </source>
</evidence>
<evidence type="ECO:0000313" key="4">
    <source>
        <dbReference type="EMBL" id="SUM55959.1"/>
    </source>
</evidence>
<evidence type="ECO:0000313" key="2">
    <source>
        <dbReference type="EMBL" id="MBO1226647.1"/>
    </source>
</evidence>
<dbReference type="RefSeq" id="WP_103373493.1">
    <property type="nucleotide sequence ID" value="NZ_BMCF01000005.1"/>
</dbReference>
<dbReference type="GO" id="GO:0004177">
    <property type="term" value="F:aminopeptidase activity"/>
    <property type="evidence" value="ECO:0007669"/>
    <property type="project" value="UniProtKB-KW"/>
</dbReference>
<dbReference type="EMBL" id="PZHR01000026">
    <property type="protein sequence ID" value="PTK59215.1"/>
    <property type="molecule type" value="Genomic_DNA"/>
</dbReference>
<dbReference type="Proteomes" id="UP000240400">
    <property type="component" value="Unassembled WGS sequence"/>
</dbReference>
<reference evidence="3 5" key="1">
    <citation type="journal article" date="2016" name="Front. Microbiol.">
        <title>Comprehensive Phylogenetic Analysis of Bovine Non-aureus Staphylococci Species Based on Whole-Genome Sequencing.</title>
        <authorList>
            <person name="Naushad S."/>
            <person name="Barkema H.W."/>
            <person name="Luby C."/>
            <person name="Condas L.A."/>
            <person name="Nobrega D.B."/>
            <person name="Carson D.A."/>
            <person name="De Buck J."/>
        </authorList>
    </citation>
    <scope>NUCLEOTIDE SEQUENCE [LARGE SCALE GENOMIC DNA]</scope>
    <source>
        <strain evidence="3 5">SNUC 4337</strain>
    </source>
</reference>
<keyword evidence="3" id="KW-0378">Hydrolase</keyword>
<dbReference type="EMBL" id="JAFNLT010000003">
    <property type="protein sequence ID" value="MBO1226647.1"/>
    <property type="molecule type" value="Genomic_DNA"/>
</dbReference>
<dbReference type="EMBL" id="UHDS01000001">
    <property type="protein sequence ID" value="SUM55959.1"/>
    <property type="molecule type" value="Genomic_DNA"/>
</dbReference>
<reference evidence="4 6" key="3">
    <citation type="submission" date="2018-06" db="EMBL/GenBank/DDBJ databases">
        <authorList>
            <consortium name="Pathogen Informatics"/>
            <person name="Doyle S."/>
        </authorList>
    </citation>
    <scope>NUCLEOTIDE SEQUENCE [LARGE SCALE GENOMIC DNA]</scope>
    <source>
        <strain evidence="4 6">NCTC13834</strain>
    </source>
</reference>
<dbReference type="Pfam" id="PF00561">
    <property type="entry name" value="Abhydrolase_1"/>
    <property type="match status" value="1"/>
</dbReference>
<dbReference type="Proteomes" id="UP000664081">
    <property type="component" value="Unassembled WGS sequence"/>
</dbReference>
<dbReference type="PANTHER" id="PTHR43798">
    <property type="entry name" value="MONOACYLGLYCEROL LIPASE"/>
    <property type="match status" value="1"/>
</dbReference>
<evidence type="ECO:0000313" key="3">
    <source>
        <dbReference type="EMBL" id="PTK59215.1"/>
    </source>
</evidence>
<evidence type="ECO:0000259" key="1">
    <source>
        <dbReference type="Pfam" id="PF00561"/>
    </source>
</evidence>
<dbReference type="InterPro" id="IPR029058">
    <property type="entry name" value="AB_hydrolase_fold"/>
</dbReference>
<dbReference type="InterPro" id="IPR050266">
    <property type="entry name" value="AB_hydrolase_sf"/>
</dbReference>
<dbReference type="GO" id="GO:0016020">
    <property type="term" value="C:membrane"/>
    <property type="evidence" value="ECO:0007669"/>
    <property type="project" value="TreeGrafter"/>
</dbReference>
<accession>A0A2T4SAW8</accession>